<gene>
    <name evidence="1" type="ORF">ABOD76_22010</name>
</gene>
<evidence type="ECO:0000313" key="1">
    <source>
        <dbReference type="EMBL" id="XBV87592.1"/>
    </source>
</evidence>
<keyword evidence="1" id="KW-0614">Plasmid</keyword>
<name>A0AAU7UGI5_9DEIO</name>
<dbReference type="KEGG" id="dsc:ABOD76_22010"/>
<organism evidence="1">
    <name type="scientific">Deinococcus sonorensis KR-87</name>
    <dbReference type="NCBI Taxonomy" id="694439"/>
    <lineage>
        <taxon>Bacteria</taxon>
        <taxon>Thermotogati</taxon>
        <taxon>Deinococcota</taxon>
        <taxon>Deinococci</taxon>
        <taxon>Deinococcales</taxon>
        <taxon>Deinococcaceae</taxon>
        <taxon>Deinococcus</taxon>
    </lineage>
</organism>
<sequence length="283" mass="30369">MLQVEKLMVDSAALQAVLVNELAARGEQGKDAVLASLCIALGLDLSLWPIAASSAGKVFATIGRLTGQGLNAEGIRGTGAIQHMTETESLPAGPVVSCIASVPELSVPPEIEAALIEAGVEPDAVSSLYFHPASGRHFRQRIRSKWRAFTDLCRRGLIQNPTGFWLQAVRENWMLSSSYQPGKRKEQPTPEAQVAAARQAAAEQAQQQLDALIDAAPAEQWAASGPTLRLLLRSLLNKAELERLETLARTGILRATEIAREASRAHASGALHAWTQGLRLHLA</sequence>
<proteinExistence type="predicted"/>
<dbReference type="RefSeq" id="WP_350245741.1">
    <property type="nucleotide sequence ID" value="NZ_CP158301.1"/>
</dbReference>
<accession>A0AAU7UGI5</accession>
<protein>
    <submittedName>
        <fullName evidence="1">Uncharacterized protein</fullName>
    </submittedName>
</protein>
<geneLocation type="plasmid" evidence="1">
    <name>pDson05</name>
</geneLocation>
<dbReference type="EMBL" id="CP158301">
    <property type="protein sequence ID" value="XBV87592.1"/>
    <property type="molecule type" value="Genomic_DNA"/>
</dbReference>
<reference evidence="1" key="1">
    <citation type="submission" date="2024-06" db="EMBL/GenBank/DDBJ databases">
        <title>Draft Genome Sequence of Deinococcus sonorensis Type Strain KR-87, a Biofilm Producing Representative of the Genus Deinococcus.</title>
        <authorList>
            <person name="Boren L.S."/>
            <person name="Grosso R.A."/>
            <person name="Hugenberg-Cox A.N."/>
            <person name="Hill J.T.E."/>
            <person name="Albert C.M."/>
            <person name="Tuohy J.M."/>
        </authorList>
    </citation>
    <scope>NUCLEOTIDE SEQUENCE</scope>
    <source>
        <strain evidence="1">KR-87</strain>
        <plasmid evidence="1">pDson05</plasmid>
    </source>
</reference>
<dbReference type="AlphaFoldDB" id="A0AAU7UGI5"/>